<feature type="signal peptide" evidence="2">
    <location>
        <begin position="1"/>
        <end position="33"/>
    </location>
</feature>
<name>A0A0K9XHP9_9ACTN</name>
<dbReference type="Proteomes" id="UP000037288">
    <property type="component" value="Unassembled WGS sequence"/>
</dbReference>
<evidence type="ECO:0008006" key="5">
    <source>
        <dbReference type="Google" id="ProtNLM"/>
    </source>
</evidence>
<accession>A0A0K9XHP9</accession>
<feature type="compositionally biased region" description="Low complexity" evidence="1">
    <location>
        <begin position="86"/>
        <end position="95"/>
    </location>
</feature>
<protein>
    <recommendedName>
        <fullName evidence="5">Ig-like domain-containing protein</fullName>
    </recommendedName>
</protein>
<evidence type="ECO:0000256" key="2">
    <source>
        <dbReference type="SAM" id="SignalP"/>
    </source>
</evidence>
<gene>
    <name evidence="3" type="ORF">AC230_09835</name>
</gene>
<evidence type="ECO:0000313" key="3">
    <source>
        <dbReference type="EMBL" id="KNB52915.1"/>
    </source>
</evidence>
<dbReference type="RefSeq" id="WP_049715681.1">
    <property type="nucleotide sequence ID" value="NZ_LFXA01000004.1"/>
</dbReference>
<proteinExistence type="predicted"/>
<keyword evidence="4" id="KW-1185">Reference proteome</keyword>
<dbReference type="AlphaFoldDB" id="A0A0K9XHP9"/>
<sequence length="231" mass="22673">MTAAHRFRSRTLLASGSVLAVALGLAGTGTATARTADAASTTVSPAGHFFAATLNGTATFTAGSLVVTCSTSSSTPDAGSSHNQVPAAPGNANPSGPVVSDINAPTYSDCDVNLPGIKVAIQTSGTWNVSMQNGSPITAGLTIPKGGFVLKSTGLATCTVTAAPTAPASFGTVFTNSDGSGPSKLTVTDAEVAVKVEGGVGCPTAAKTSTFNTVYDITDVTDPSSQITVGS</sequence>
<feature type="chain" id="PRO_5039255591" description="Ig-like domain-containing protein" evidence="2">
    <location>
        <begin position="34"/>
        <end position="231"/>
    </location>
</feature>
<feature type="region of interest" description="Disordered" evidence="1">
    <location>
        <begin position="73"/>
        <end position="95"/>
    </location>
</feature>
<dbReference type="EMBL" id="LFXA01000004">
    <property type="protein sequence ID" value="KNB52915.1"/>
    <property type="molecule type" value="Genomic_DNA"/>
</dbReference>
<evidence type="ECO:0000256" key="1">
    <source>
        <dbReference type="SAM" id="MobiDB-lite"/>
    </source>
</evidence>
<keyword evidence="2" id="KW-0732">Signal</keyword>
<organism evidence="3 4">
    <name type="scientific">Streptomyces caatingaensis</name>
    <dbReference type="NCBI Taxonomy" id="1678637"/>
    <lineage>
        <taxon>Bacteria</taxon>
        <taxon>Bacillati</taxon>
        <taxon>Actinomycetota</taxon>
        <taxon>Actinomycetes</taxon>
        <taxon>Kitasatosporales</taxon>
        <taxon>Streptomycetaceae</taxon>
        <taxon>Streptomyces</taxon>
    </lineage>
</organism>
<reference evidence="4" key="1">
    <citation type="submission" date="2015-07" db="EMBL/GenBank/DDBJ databases">
        <title>Draft genome sequence of Streptomyces sp. CMAA 1322, a bacterium isolated from Caatinga biome, from dry forest semiarid of Brazil.</title>
        <authorList>
            <person name="Santos S.N."/>
            <person name="Gacesa R."/>
            <person name="Taketani R.G."/>
            <person name="Long P.F."/>
            <person name="Melo I.S."/>
        </authorList>
    </citation>
    <scope>NUCLEOTIDE SEQUENCE [LARGE SCALE GENOMIC DNA]</scope>
    <source>
        <strain evidence="4">CMAA 1322</strain>
    </source>
</reference>
<dbReference type="OrthoDB" id="3372193at2"/>
<dbReference type="PATRIC" id="fig|1678637.3.peg.2127"/>
<comment type="caution">
    <text evidence="3">The sequence shown here is derived from an EMBL/GenBank/DDBJ whole genome shotgun (WGS) entry which is preliminary data.</text>
</comment>
<evidence type="ECO:0000313" key="4">
    <source>
        <dbReference type="Proteomes" id="UP000037288"/>
    </source>
</evidence>